<protein>
    <submittedName>
        <fullName evidence="1">Uncharacterized protein</fullName>
    </submittedName>
</protein>
<evidence type="ECO:0000313" key="1">
    <source>
        <dbReference type="EMBL" id="UXQ84861.1"/>
    </source>
</evidence>
<organism evidence="1 2">
    <name type="scientific">Ralstonia phage 10RS306A</name>
    <dbReference type="NCBI Taxonomy" id="2968818"/>
    <lineage>
        <taxon>Viruses</taxon>
        <taxon>Duplodnaviria</taxon>
        <taxon>Heunggongvirae</taxon>
        <taxon>Uroviricota</taxon>
        <taxon>Caudoviricetes</taxon>
        <taxon>Autographivirales</taxon>
        <taxon>Autotranscriptaviridae</taxon>
        <taxon>Serkorvirus</taxon>
        <taxon>Serkorvirus 10RS306A</taxon>
    </lineage>
</organism>
<dbReference type="Proteomes" id="UP001060584">
    <property type="component" value="Segment"/>
</dbReference>
<proteinExistence type="predicted"/>
<gene>
    <name evidence="1" type="ORF">10RS306A_gene4581</name>
</gene>
<evidence type="ECO:0000313" key="2">
    <source>
        <dbReference type="Proteomes" id="UP001060584"/>
    </source>
</evidence>
<reference evidence="1 2" key="1">
    <citation type="submission" date="2022-08" db="EMBL/GenBank/DDBJ databases">
        <authorList>
            <person name="Chen G.D."/>
        </authorList>
    </citation>
    <scope>NUCLEOTIDE SEQUENCE [LARGE SCALE GENOMIC DNA]</scope>
</reference>
<name>A0A977TEF5_9CAUD</name>
<sequence length="46" mass="5313">MVVKFWGDDYPLLYSLATELYNKAGDITITQALSWITFRSHEEAFA</sequence>
<dbReference type="EMBL" id="OP313111">
    <property type="protein sequence ID" value="UXQ84861.1"/>
    <property type="molecule type" value="Genomic_DNA"/>
</dbReference>
<accession>A0A977TEF5</accession>
<keyword evidence="2" id="KW-1185">Reference proteome</keyword>